<dbReference type="GO" id="GO:0030145">
    <property type="term" value="F:manganese ion binding"/>
    <property type="evidence" value="ECO:0007669"/>
    <property type="project" value="UniProtKB-UniRule"/>
</dbReference>
<evidence type="ECO:0000259" key="13">
    <source>
        <dbReference type="Pfam" id="PF01676"/>
    </source>
</evidence>
<evidence type="ECO:0000256" key="7">
    <source>
        <dbReference type="ARBA" id="ARBA00023235"/>
    </source>
</evidence>
<evidence type="ECO:0000256" key="12">
    <source>
        <dbReference type="PIRSR" id="PIRSR001492-3"/>
    </source>
</evidence>
<comment type="caution">
    <text evidence="15">The sequence shown here is derived from an EMBL/GenBank/DDBJ whole genome shotgun (WGS) entry which is preliminary data.</text>
</comment>
<feature type="binding site" evidence="8 11">
    <location>
        <position position="187"/>
    </location>
    <ligand>
        <name>substrate</name>
    </ligand>
</feature>
<evidence type="ECO:0000256" key="2">
    <source>
        <dbReference type="ARBA" id="ARBA00004798"/>
    </source>
</evidence>
<comment type="cofactor">
    <cofactor evidence="8">
        <name>Mn(2+)</name>
        <dbReference type="ChEBI" id="CHEBI:29035"/>
    </cofactor>
    <text evidence="8">Binds 2 manganese ions per subunit.</text>
</comment>
<dbReference type="SUPFAM" id="SSF53649">
    <property type="entry name" value="Alkaline phosphatase-like"/>
    <property type="match status" value="1"/>
</dbReference>
<dbReference type="GO" id="GO:0006096">
    <property type="term" value="P:glycolytic process"/>
    <property type="evidence" value="ECO:0007669"/>
    <property type="project" value="UniProtKB-UniRule"/>
</dbReference>
<feature type="binding site" evidence="8 11">
    <location>
        <begin position="282"/>
        <end position="285"/>
    </location>
    <ligand>
        <name>substrate</name>
    </ligand>
</feature>
<accession>A0A7V3JA35</accession>
<dbReference type="CDD" id="cd16010">
    <property type="entry name" value="iPGM"/>
    <property type="match status" value="1"/>
</dbReference>
<feature type="domain" description="BPG-independent PGAM N-terminal" evidence="14">
    <location>
        <begin position="82"/>
        <end position="318"/>
    </location>
</feature>
<feature type="binding site" evidence="8 11">
    <location>
        <position position="355"/>
    </location>
    <ligand>
        <name>substrate</name>
    </ligand>
</feature>
<dbReference type="NCBIfam" id="TIGR01307">
    <property type="entry name" value="pgm_bpd_ind"/>
    <property type="match status" value="1"/>
</dbReference>
<comment type="function">
    <text evidence="8">Catalyzes the interconversion of 2-phosphoglycerate and 3-phosphoglycerate.</text>
</comment>
<dbReference type="PANTHER" id="PTHR31637:SF0">
    <property type="entry name" value="2,3-BISPHOSPHOGLYCERATE-INDEPENDENT PHOSPHOGLYCERATE MUTASE"/>
    <property type="match status" value="1"/>
</dbReference>
<feature type="binding site" evidence="8 12">
    <location>
        <position position="426"/>
    </location>
    <ligand>
        <name>Mn(2+)</name>
        <dbReference type="ChEBI" id="CHEBI:29035"/>
        <label>1</label>
    </ligand>
</feature>
<feature type="binding site" evidence="8 12">
    <location>
        <position position="461"/>
    </location>
    <ligand>
        <name>Mn(2+)</name>
        <dbReference type="ChEBI" id="CHEBI:29035"/>
        <label>2</label>
    </ligand>
</feature>
<feature type="binding site" evidence="8 12">
    <location>
        <position position="480"/>
    </location>
    <ligand>
        <name>Mn(2+)</name>
        <dbReference type="ChEBI" id="CHEBI:29035"/>
        <label>1</label>
    </ligand>
</feature>
<keyword evidence="6 8" id="KW-0464">Manganese</keyword>
<protein>
    <recommendedName>
        <fullName evidence="8 9">2,3-bisphosphoglycerate-independent phosphoglycerate mutase</fullName>
        <shortName evidence="8">BPG-independent PGAM</shortName>
        <shortName evidence="8">Phosphoglyceromutase</shortName>
        <shortName evidence="8">iPGM</shortName>
        <ecNumber evidence="8 9">5.4.2.12</ecNumber>
    </recommendedName>
</protein>
<sequence>MHQPKVILIILDGWGYSPIRKGNAIAQAKTPHFDRLWESYPHTLLSAAGESVGLPWGEIGSSEVGHTCLGSGRLIYQDLPRILKAIASGKFYENKIFLEALNHAKKNKSSLHLFGLVSAGGVHSHIDHLFALLKLIKKQNFSGPSFIHMVTDGRDTPPKTAQLYLNKVEQFIKALHVKTKIATVIGRYYAMDRDSHWERTFAAYNALVNGQGEQANSATEAILNAYARGETDEFIKPTVILSHKEISRGFLANLFKKAAQKEEKGPTGLIQNNDAIIFFNFRPERMRQLLETFLLPQANFPAKKLLQNLYLATMVEYEPNLPLHVAFPIEKIENPLAKILSDHHIRQLHIAETEKYAHATYYFNGGHPKPYKNEDWVIIPSPRVPTYDLKPEMSAPKITDKIFQLLKTEKYDFILVNFANADMVGHTGKLKAGIRAIEAIDKQLGRLTHKLPDTAFLITADHGNAEEMRNPETNEINTAHSIRPVPFILAVPKYKKKQPPTEPNPTGILADVAPTVLSLLNIEIPKEMTGVNLCPREY</sequence>
<dbReference type="Pfam" id="PF06415">
    <property type="entry name" value="iPGM_N"/>
    <property type="match status" value="1"/>
</dbReference>
<comment type="catalytic activity">
    <reaction evidence="1 8">
        <text>(2R)-2-phosphoglycerate = (2R)-3-phosphoglycerate</text>
        <dbReference type="Rhea" id="RHEA:15901"/>
        <dbReference type="ChEBI" id="CHEBI:58272"/>
        <dbReference type="ChEBI" id="CHEBI:58289"/>
        <dbReference type="EC" id="5.4.2.12"/>
    </reaction>
</comment>
<evidence type="ECO:0000256" key="8">
    <source>
        <dbReference type="HAMAP-Rule" id="MF_01038"/>
    </source>
</evidence>
<dbReference type="HAMAP" id="MF_01038">
    <property type="entry name" value="GpmI"/>
    <property type="match status" value="1"/>
</dbReference>
<feature type="active site" description="Phosphoserine intermediate" evidence="8 10">
    <location>
        <position position="62"/>
    </location>
</feature>
<dbReference type="UniPathway" id="UPA00109">
    <property type="reaction ID" value="UER00186"/>
</dbReference>
<feature type="binding site" evidence="8 11">
    <location>
        <begin position="154"/>
        <end position="155"/>
    </location>
    <ligand>
        <name>substrate</name>
    </ligand>
</feature>
<dbReference type="InterPro" id="IPR006124">
    <property type="entry name" value="Metalloenzyme"/>
</dbReference>
<keyword evidence="4 8" id="KW-0479">Metal-binding</keyword>
<dbReference type="Gene3D" id="3.40.1450.10">
    <property type="entry name" value="BPG-independent phosphoglycerate mutase, domain B"/>
    <property type="match status" value="1"/>
</dbReference>
<comment type="similarity">
    <text evidence="3 8">Belongs to the BPG-independent phosphoglycerate mutase family.</text>
</comment>
<comment type="subunit">
    <text evidence="8">Monomer.</text>
</comment>
<evidence type="ECO:0000256" key="11">
    <source>
        <dbReference type="PIRSR" id="PIRSR001492-2"/>
    </source>
</evidence>
<feature type="binding site" evidence="8 12">
    <location>
        <position position="62"/>
    </location>
    <ligand>
        <name>Mn(2+)</name>
        <dbReference type="ChEBI" id="CHEBI:29035"/>
        <label>2</label>
    </ligand>
</feature>
<keyword evidence="7 8" id="KW-0413">Isomerase</keyword>
<evidence type="ECO:0000256" key="5">
    <source>
        <dbReference type="ARBA" id="ARBA00023152"/>
    </source>
</evidence>
<evidence type="ECO:0000313" key="15">
    <source>
        <dbReference type="EMBL" id="HFZ08902.1"/>
    </source>
</evidence>
<feature type="binding site" evidence="8 12">
    <location>
        <position position="462"/>
    </location>
    <ligand>
        <name>Mn(2+)</name>
        <dbReference type="ChEBI" id="CHEBI:29035"/>
        <label>2</label>
    </ligand>
</feature>
<feature type="binding site" evidence="8 12">
    <location>
        <position position="422"/>
    </location>
    <ligand>
        <name>Mn(2+)</name>
        <dbReference type="ChEBI" id="CHEBI:29035"/>
        <label>1</label>
    </ligand>
</feature>
<dbReference type="EC" id="5.4.2.12" evidence="8 9"/>
<comment type="pathway">
    <text evidence="2 8">Carbohydrate degradation; glycolysis; pyruvate from D-glyceraldehyde 3-phosphate: step 3/5.</text>
</comment>
<dbReference type="InterPro" id="IPR005995">
    <property type="entry name" value="Pgm_bpd_ind"/>
</dbReference>
<dbReference type="GO" id="GO:0004619">
    <property type="term" value="F:phosphoglycerate mutase activity"/>
    <property type="evidence" value="ECO:0007669"/>
    <property type="project" value="UniProtKB-UniRule"/>
</dbReference>
<organism evidence="15">
    <name type="scientific">candidate division CPR3 bacterium</name>
    <dbReference type="NCBI Taxonomy" id="2268181"/>
    <lineage>
        <taxon>Bacteria</taxon>
        <taxon>Bacteria division CPR3</taxon>
    </lineage>
</organism>
<dbReference type="EMBL" id="DTGG01000069">
    <property type="protein sequence ID" value="HFZ08902.1"/>
    <property type="molecule type" value="Genomic_DNA"/>
</dbReference>
<evidence type="ECO:0000256" key="6">
    <source>
        <dbReference type="ARBA" id="ARBA00023211"/>
    </source>
</evidence>
<feature type="binding site" evidence="8 11">
    <location>
        <position position="193"/>
    </location>
    <ligand>
        <name>substrate</name>
    </ligand>
</feature>
<dbReference type="Gene3D" id="3.40.720.10">
    <property type="entry name" value="Alkaline Phosphatase, subunit A"/>
    <property type="match status" value="1"/>
</dbReference>
<feature type="binding site" evidence="8 11">
    <location>
        <position position="123"/>
    </location>
    <ligand>
        <name>substrate</name>
    </ligand>
</feature>
<feature type="binding site" evidence="8 12">
    <location>
        <position position="12"/>
    </location>
    <ligand>
        <name>Mn(2+)</name>
        <dbReference type="ChEBI" id="CHEBI:29035"/>
        <label>2</label>
    </ligand>
</feature>
<dbReference type="InterPro" id="IPR036646">
    <property type="entry name" value="PGAM_B_sf"/>
</dbReference>
<evidence type="ECO:0000256" key="1">
    <source>
        <dbReference type="ARBA" id="ARBA00000370"/>
    </source>
</evidence>
<keyword evidence="5 8" id="KW-0324">Glycolysis</keyword>
<dbReference type="InterPro" id="IPR017850">
    <property type="entry name" value="Alkaline_phosphatase_core_sf"/>
</dbReference>
<dbReference type="Pfam" id="PF01676">
    <property type="entry name" value="Metalloenzyme"/>
    <property type="match status" value="1"/>
</dbReference>
<proteinExistence type="inferred from homology"/>
<dbReference type="InterPro" id="IPR011258">
    <property type="entry name" value="BPG-indep_PGM_N"/>
</dbReference>
<evidence type="ECO:0000256" key="10">
    <source>
        <dbReference type="PIRSR" id="PIRSR001492-1"/>
    </source>
</evidence>
<gene>
    <name evidence="8" type="primary">gpmI</name>
    <name evidence="15" type="ORF">ENV41_02075</name>
</gene>
<dbReference type="PANTHER" id="PTHR31637">
    <property type="entry name" value="2,3-BISPHOSPHOGLYCERATE-INDEPENDENT PHOSPHOGLYCERATE MUTASE"/>
    <property type="match status" value="1"/>
</dbReference>
<evidence type="ECO:0000259" key="14">
    <source>
        <dbReference type="Pfam" id="PF06415"/>
    </source>
</evidence>
<dbReference type="GO" id="GO:0006007">
    <property type="term" value="P:glucose catabolic process"/>
    <property type="evidence" value="ECO:0007669"/>
    <property type="project" value="InterPro"/>
</dbReference>
<name>A0A7V3JA35_UNCC3</name>
<evidence type="ECO:0000256" key="3">
    <source>
        <dbReference type="ARBA" id="ARBA00008819"/>
    </source>
</evidence>
<dbReference type="GO" id="GO:0005829">
    <property type="term" value="C:cytosol"/>
    <property type="evidence" value="ECO:0007669"/>
    <property type="project" value="TreeGrafter"/>
</dbReference>
<dbReference type="AlphaFoldDB" id="A0A7V3JA35"/>
<evidence type="ECO:0000256" key="4">
    <source>
        <dbReference type="ARBA" id="ARBA00022723"/>
    </source>
</evidence>
<dbReference type="PIRSF" id="PIRSF001492">
    <property type="entry name" value="IPGAM"/>
    <property type="match status" value="1"/>
</dbReference>
<reference evidence="15" key="1">
    <citation type="journal article" date="2020" name="mSystems">
        <title>Genome- and Community-Level Interaction Insights into Carbon Utilization and Element Cycling Functions of Hydrothermarchaeota in Hydrothermal Sediment.</title>
        <authorList>
            <person name="Zhou Z."/>
            <person name="Liu Y."/>
            <person name="Xu W."/>
            <person name="Pan J."/>
            <person name="Luo Z.H."/>
            <person name="Li M."/>
        </authorList>
    </citation>
    <scope>NUCLEOTIDE SEQUENCE [LARGE SCALE GENOMIC DNA]</scope>
    <source>
        <strain evidence="15">SpSt-757</strain>
    </source>
</reference>
<dbReference type="SUPFAM" id="SSF64158">
    <property type="entry name" value="2,3-Bisphosphoglycerate-independent phosphoglycerate mutase, substrate-binding domain"/>
    <property type="match status" value="1"/>
</dbReference>
<feature type="domain" description="Metalloenzyme" evidence="13">
    <location>
        <begin position="5"/>
        <end position="523"/>
    </location>
</feature>
<evidence type="ECO:0000256" key="9">
    <source>
        <dbReference type="NCBIfam" id="TIGR01307"/>
    </source>
</evidence>